<protein>
    <recommendedName>
        <fullName evidence="4">DUF2213 domain-containing protein</fullName>
    </recommendedName>
</protein>
<name>A0ABT2PPN3_9BURK</name>
<organism evidence="2 3">
    <name type="scientific">Acidovorax bellezanensis</name>
    <dbReference type="NCBI Taxonomy" id="2976702"/>
    <lineage>
        <taxon>Bacteria</taxon>
        <taxon>Pseudomonadati</taxon>
        <taxon>Pseudomonadota</taxon>
        <taxon>Betaproteobacteria</taxon>
        <taxon>Burkholderiales</taxon>
        <taxon>Comamonadaceae</taxon>
        <taxon>Acidovorax</taxon>
    </lineage>
</organism>
<evidence type="ECO:0000313" key="2">
    <source>
        <dbReference type="EMBL" id="MCT9812427.1"/>
    </source>
</evidence>
<keyword evidence="1" id="KW-0175">Coiled coil</keyword>
<sequence>MSTKRVHIVAAVNAANISKTGNTYTIRDVCGATDGIVMNGRLYPAEQLAAGAPGLNGKPAPAGHPKNSAGKFISAANGEALATAWIGAYCTNARHEGGRTLVDIIVNGEMAQATPKGKALVERLDAAIAGTNADAVHVSTGLNLVEVVANGESLGKKYTSIATNLQYDHLAILLDQPGAGTPEQGVGMFLNSAGDEAEVETVEVTNAPIAPEDKRFDGAMGWLRGLFANKDVSFDQITSQLQALMAEGQWIREVFTSYVVWSNRDGKLWRQDYHKAENGSLALVAQPVEVTRQVSYEPVTNQQEIDTVKDQIIAALNAAGIKTEGLTDTQALSAYNSVVKKPVEDELAAEKGKSKKLEDDKKAVENAERDALAAELATNSQLTVDDLKLFPLERLKAFKTNAAAAPVVVGNSGQKAPGDEFAGYDLNKL</sequence>
<reference evidence="2 3" key="1">
    <citation type="submission" date="2022-09" db="EMBL/GenBank/DDBJ databases">
        <title>Draft genome of isolate Be4.</title>
        <authorList>
            <person name="Sanchez-Castro I."/>
            <person name="Martinez-Rodriguez P."/>
            <person name="Descostes M."/>
            <person name="Merroun M."/>
        </authorList>
    </citation>
    <scope>NUCLEOTIDE SEQUENCE [LARGE SCALE GENOMIC DNA]</scope>
    <source>
        <strain evidence="2 3">Be4</strain>
    </source>
</reference>
<comment type="caution">
    <text evidence="2">The sequence shown here is derived from an EMBL/GenBank/DDBJ whole genome shotgun (WGS) entry which is preliminary data.</text>
</comment>
<evidence type="ECO:0008006" key="4">
    <source>
        <dbReference type="Google" id="ProtNLM"/>
    </source>
</evidence>
<accession>A0ABT2PPN3</accession>
<dbReference type="EMBL" id="JAODYH010000008">
    <property type="protein sequence ID" value="MCT9812427.1"/>
    <property type="molecule type" value="Genomic_DNA"/>
</dbReference>
<gene>
    <name evidence="2" type="ORF">N0K08_17425</name>
</gene>
<proteinExistence type="predicted"/>
<feature type="coiled-coil region" evidence="1">
    <location>
        <begin position="347"/>
        <end position="377"/>
    </location>
</feature>
<dbReference type="Proteomes" id="UP001525968">
    <property type="component" value="Unassembled WGS sequence"/>
</dbReference>
<evidence type="ECO:0000256" key="1">
    <source>
        <dbReference type="SAM" id="Coils"/>
    </source>
</evidence>
<dbReference type="RefSeq" id="WP_261501674.1">
    <property type="nucleotide sequence ID" value="NZ_JAODYH010000008.1"/>
</dbReference>
<evidence type="ECO:0000313" key="3">
    <source>
        <dbReference type="Proteomes" id="UP001525968"/>
    </source>
</evidence>
<keyword evidence="3" id="KW-1185">Reference proteome</keyword>